<gene>
    <name evidence="2" type="ORF">EA660_04615</name>
</gene>
<sequence length="156" mass="16965">MRRRALVCAAALLAMPAMAQQTPAQPQAASAPSPIYTPDTGDAWIDARLRDLGAYAPRYPDAFVDEIARYLDVPRAYVVALGQQPNWAPGDVYYACALAKALAQPCRAVVRARAQDASDGWQGVAQRLAGKGKPLPHRAVRTLLRTSYAHWARPLD</sequence>
<organism evidence="2 3">
    <name type="scientific">Pseudoxanthomonas winnipegensis</name>
    <dbReference type="NCBI Taxonomy" id="2480810"/>
    <lineage>
        <taxon>Bacteria</taxon>
        <taxon>Pseudomonadati</taxon>
        <taxon>Pseudomonadota</taxon>
        <taxon>Gammaproteobacteria</taxon>
        <taxon>Lysobacterales</taxon>
        <taxon>Lysobacteraceae</taxon>
        <taxon>Pseudoxanthomonas</taxon>
    </lineage>
</organism>
<name>A0A4Q8LCU4_9GAMM</name>
<evidence type="ECO:0000313" key="3">
    <source>
        <dbReference type="Proteomes" id="UP000292627"/>
    </source>
</evidence>
<dbReference type="RefSeq" id="WP_130550396.1">
    <property type="nucleotide sequence ID" value="NZ_SHMC01000002.1"/>
</dbReference>
<feature type="chain" id="PRO_5020604472" description="Lytic transglycosylase domain-containing protein" evidence="1">
    <location>
        <begin position="20"/>
        <end position="156"/>
    </location>
</feature>
<dbReference type="AlphaFoldDB" id="A0A4Q8LCU4"/>
<dbReference type="OrthoDB" id="5966402at2"/>
<dbReference type="EMBL" id="SHMC01000002">
    <property type="protein sequence ID" value="TAA26521.1"/>
    <property type="molecule type" value="Genomic_DNA"/>
</dbReference>
<keyword evidence="1" id="KW-0732">Signal</keyword>
<comment type="caution">
    <text evidence="2">The sequence shown here is derived from an EMBL/GenBank/DDBJ whole genome shotgun (WGS) entry which is preliminary data.</text>
</comment>
<evidence type="ECO:0000256" key="1">
    <source>
        <dbReference type="SAM" id="SignalP"/>
    </source>
</evidence>
<protein>
    <recommendedName>
        <fullName evidence="4">Lytic transglycosylase domain-containing protein</fullName>
    </recommendedName>
</protein>
<dbReference type="Proteomes" id="UP000292627">
    <property type="component" value="Unassembled WGS sequence"/>
</dbReference>
<accession>A0A4Q8LCU4</accession>
<proteinExistence type="predicted"/>
<evidence type="ECO:0008006" key="4">
    <source>
        <dbReference type="Google" id="ProtNLM"/>
    </source>
</evidence>
<feature type="signal peptide" evidence="1">
    <location>
        <begin position="1"/>
        <end position="19"/>
    </location>
</feature>
<reference evidence="2 3" key="1">
    <citation type="submission" date="2019-02" db="EMBL/GenBank/DDBJ databases">
        <title>WGS of Pseudoxanthomonas species novum from clinical isolates.</title>
        <authorList>
            <person name="Bernier A.-M."/>
            <person name="Bernard K."/>
            <person name="Vachon A."/>
        </authorList>
    </citation>
    <scope>NUCLEOTIDE SEQUENCE [LARGE SCALE GENOMIC DNA]</scope>
    <source>
        <strain evidence="2 3">NML171200</strain>
    </source>
</reference>
<evidence type="ECO:0000313" key="2">
    <source>
        <dbReference type="EMBL" id="TAA26521.1"/>
    </source>
</evidence>